<comment type="caution">
    <text evidence="5">The sequence shown here is derived from an EMBL/GenBank/DDBJ whole genome shotgun (WGS) entry which is preliminary data.</text>
</comment>
<sequence length="607" mass="68208">MSAEQLITKHIDLWTSTIKARNTQGRGSSKKRELYGIKKLRELILELAVRGKLVAQDPNDEPASALLESIAIEKARFINDKIIKKSKQLPKITEEEKPFDSPVGWEWIRLADAGRDLGQKEPINDFTYIDVGCINKELGVVAEPKVLSADDAPSRARKIVKKGTVIYSTVRPYLLNIAVINDDFHPEPIASTAFAILHPYSGLAASFIYRYLRSPTFIAYVESVQTGIAYPAVNDKQFFSGILPIPPVQEQHRIVAKVDELMTLCDQLEQQTESSFDAHNLLVDTLLATLTNARDAKELSDNWARFMATDDLTAGNAGAISASQSVFDTLITTDYAVEQLKQTILQLAIQGKLVPQDPSDEPASELLKRIAAEKEQLIKDKKIKKQKPLPKITDEEKPFELPFGWEWTKVGNVSLLKGGFAYKSKEFSTGSDFQVIRMGNIRPDYFRLNENPVFITSESAENTTEYKITEKDILLTMTGTKGKRDYLYSLVVKRSDIETRNLYLNQRLCIVRPLEVNELFLSLVIKNDVLLDFIYEKSTGTANQANIGMDAIMNWAIPIPSLTEQHRIVTKVNELITLCDQVKAQLNNARTTQLHLTDSVIDNALSF</sequence>
<accession>A0A2A5B585</accession>
<dbReference type="PANTHER" id="PTHR43140">
    <property type="entry name" value="TYPE-1 RESTRICTION ENZYME ECOKI SPECIFICITY PROTEIN"/>
    <property type="match status" value="1"/>
</dbReference>
<dbReference type="Pfam" id="PF01420">
    <property type="entry name" value="Methylase_S"/>
    <property type="match status" value="2"/>
</dbReference>
<dbReference type="SUPFAM" id="SSF116734">
    <property type="entry name" value="DNA methylase specificity domain"/>
    <property type="match status" value="2"/>
</dbReference>
<dbReference type="InterPro" id="IPR000055">
    <property type="entry name" value="Restrct_endonuc_typeI_TRD"/>
</dbReference>
<dbReference type="InterPro" id="IPR051212">
    <property type="entry name" value="Type-I_RE_S_subunit"/>
</dbReference>
<keyword evidence="5" id="KW-0540">Nuclease</keyword>
<dbReference type="CDD" id="cd17278">
    <property type="entry name" value="RMtype1_S_LdeBORF1052P-TRD2-CR2"/>
    <property type="match status" value="1"/>
</dbReference>
<dbReference type="Proteomes" id="UP000218327">
    <property type="component" value="Unassembled WGS sequence"/>
</dbReference>
<dbReference type="GO" id="GO:0009307">
    <property type="term" value="P:DNA restriction-modification system"/>
    <property type="evidence" value="ECO:0007669"/>
    <property type="project" value="UniProtKB-KW"/>
</dbReference>
<feature type="domain" description="Type I restriction modification DNA specificity" evidence="4">
    <location>
        <begin position="158"/>
        <end position="272"/>
    </location>
</feature>
<keyword evidence="5" id="KW-0255">Endonuclease</keyword>
<keyword evidence="2" id="KW-0680">Restriction system</keyword>
<dbReference type="AlphaFoldDB" id="A0A2A5B585"/>
<keyword evidence="5" id="KW-0378">Hydrolase</keyword>
<reference evidence="6" key="1">
    <citation type="submission" date="2017-08" db="EMBL/GenBank/DDBJ databases">
        <title>A dynamic microbial community with high functional redundancy inhabits the cold, oxic subseafloor aquifer.</title>
        <authorList>
            <person name="Tully B.J."/>
            <person name="Wheat C.G."/>
            <person name="Glazer B.T."/>
            <person name="Huber J.A."/>
        </authorList>
    </citation>
    <scope>NUCLEOTIDE SEQUENCE [LARGE SCALE GENOMIC DNA]</scope>
</reference>
<dbReference type="Gene3D" id="3.90.220.20">
    <property type="entry name" value="DNA methylase specificity domains"/>
    <property type="match status" value="2"/>
</dbReference>
<feature type="domain" description="Type I restriction modification DNA specificity" evidence="4">
    <location>
        <begin position="404"/>
        <end position="588"/>
    </location>
</feature>
<evidence type="ECO:0000256" key="2">
    <source>
        <dbReference type="ARBA" id="ARBA00022747"/>
    </source>
</evidence>
<evidence type="ECO:0000256" key="3">
    <source>
        <dbReference type="ARBA" id="ARBA00023125"/>
    </source>
</evidence>
<proteinExistence type="inferred from homology"/>
<keyword evidence="3" id="KW-0238">DNA-binding</keyword>
<evidence type="ECO:0000313" key="6">
    <source>
        <dbReference type="Proteomes" id="UP000218327"/>
    </source>
</evidence>
<comment type="similarity">
    <text evidence="1">Belongs to the type-I restriction system S methylase family.</text>
</comment>
<evidence type="ECO:0000259" key="4">
    <source>
        <dbReference type="Pfam" id="PF01420"/>
    </source>
</evidence>
<dbReference type="GO" id="GO:0004519">
    <property type="term" value="F:endonuclease activity"/>
    <property type="evidence" value="ECO:0007669"/>
    <property type="project" value="UniProtKB-KW"/>
</dbReference>
<evidence type="ECO:0000313" key="5">
    <source>
        <dbReference type="EMBL" id="PCJ26206.1"/>
    </source>
</evidence>
<name>A0A2A5B585_9GAMM</name>
<protein>
    <submittedName>
        <fullName evidence="5">Restriction endonuclease subunit S</fullName>
    </submittedName>
</protein>
<dbReference type="EMBL" id="NVVJ01000012">
    <property type="protein sequence ID" value="PCJ26206.1"/>
    <property type="molecule type" value="Genomic_DNA"/>
</dbReference>
<evidence type="ECO:0000256" key="1">
    <source>
        <dbReference type="ARBA" id="ARBA00010923"/>
    </source>
</evidence>
<dbReference type="InterPro" id="IPR044946">
    <property type="entry name" value="Restrct_endonuc_typeI_TRD_sf"/>
</dbReference>
<dbReference type="PANTHER" id="PTHR43140:SF1">
    <property type="entry name" value="TYPE I RESTRICTION ENZYME ECOKI SPECIFICITY SUBUNIT"/>
    <property type="match status" value="1"/>
</dbReference>
<gene>
    <name evidence="5" type="ORF">COA96_05535</name>
</gene>
<organism evidence="5 6">
    <name type="scientific">SAR86 cluster bacterium</name>
    <dbReference type="NCBI Taxonomy" id="2030880"/>
    <lineage>
        <taxon>Bacteria</taxon>
        <taxon>Pseudomonadati</taxon>
        <taxon>Pseudomonadota</taxon>
        <taxon>Gammaproteobacteria</taxon>
        <taxon>SAR86 cluster</taxon>
    </lineage>
</organism>
<dbReference type="GO" id="GO:0003677">
    <property type="term" value="F:DNA binding"/>
    <property type="evidence" value="ECO:0007669"/>
    <property type="project" value="UniProtKB-KW"/>
</dbReference>